<feature type="transmembrane region" description="Helical" evidence="1">
    <location>
        <begin position="191"/>
        <end position="214"/>
    </location>
</feature>
<dbReference type="PANTHER" id="PTHR37814:SF1">
    <property type="entry name" value="MEMBRANE PROTEIN"/>
    <property type="match status" value="1"/>
</dbReference>
<dbReference type="InterPro" id="IPR038728">
    <property type="entry name" value="YkvI-like"/>
</dbReference>
<dbReference type="Proteomes" id="UP001501459">
    <property type="component" value="Unassembled WGS sequence"/>
</dbReference>
<accession>A0ABP3IV06</accession>
<dbReference type="EMBL" id="BAAADM010000002">
    <property type="protein sequence ID" value="GAA0428087.1"/>
    <property type="molecule type" value="Genomic_DNA"/>
</dbReference>
<feature type="transmembrane region" description="Helical" evidence="1">
    <location>
        <begin position="273"/>
        <end position="298"/>
    </location>
</feature>
<dbReference type="RefSeq" id="WP_343750382.1">
    <property type="nucleotide sequence ID" value="NZ_BAAADM010000002.1"/>
</dbReference>
<evidence type="ECO:0008006" key="4">
    <source>
        <dbReference type="Google" id="ProtNLM"/>
    </source>
</evidence>
<feature type="transmembrane region" description="Helical" evidence="1">
    <location>
        <begin position="151"/>
        <end position="171"/>
    </location>
</feature>
<keyword evidence="1" id="KW-0472">Membrane</keyword>
<name>A0ABP3IV06_9BACI</name>
<keyword evidence="1" id="KW-1133">Transmembrane helix</keyword>
<evidence type="ECO:0000313" key="3">
    <source>
        <dbReference type="Proteomes" id="UP001501459"/>
    </source>
</evidence>
<organism evidence="2 3">
    <name type="scientific">Lentibacillus halophilus</name>
    <dbReference type="NCBI Taxonomy" id="295065"/>
    <lineage>
        <taxon>Bacteria</taxon>
        <taxon>Bacillati</taxon>
        <taxon>Bacillota</taxon>
        <taxon>Bacilli</taxon>
        <taxon>Bacillales</taxon>
        <taxon>Bacillaceae</taxon>
        <taxon>Lentibacillus</taxon>
    </lineage>
</organism>
<feature type="transmembrane region" description="Helical" evidence="1">
    <location>
        <begin position="12"/>
        <end position="31"/>
    </location>
</feature>
<dbReference type="PANTHER" id="PTHR37814">
    <property type="entry name" value="CONSERVED MEMBRANE PROTEIN"/>
    <property type="match status" value="1"/>
</dbReference>
<keyword evidence="1" id="KW-0812">Transmembrane</keyword>
<protein>
    <recommendedName>
        <fullName evidence="4">Membrane protein YkvI</fullName>
    </recommendedName>
</protein>
<feature type="transmembrane region" description="Helical" evidence="1">
    <location>
        <begin position="226"/>
        <end position="253"/>
    </location>
</feature>
<feature type="transmembrane region" description="Helical" evidence="1">
    <location>
        <begin position="86"/>
        <end position="107"/>
    </location>
</feature>
<feature type="transmembrane region" description="Helical" evidence="1">
    <location>
        <begin position="347"/>
        <end position="369"/>
    </location>
</feature>
<comment type="caution">
    <text evidence="2">The sequence shown here is derived from an EMBL/GenBank/DDBJ whole genome shotgun (WGS) entry which is preliminary data.</text>
</comment>
<keyword evidence="3" id="KW-1185">Reference proteome</keyword>
<reference evidence="3" key="1">
    <citation type="journal article" date="2019" name="Int. J. Syst. Evol. Microbiol.">
        <title>The Global Catalogue of Microorganisms (GCM) 10K type strain sequencing project: providing services to taxonomists for standard genome sequencing and annotation.</title>
        <authorList>
            <consortium name="The Broad Institute Genomics Platform"/>
            <consortium name="The Broad Institute Genome Sequencing Center for Infectious Disease"/>
            <person name="Wu L."/>
            <person name="Ma J."/>
        </authorList>
    </citation>
    <scope>NUCLEOTIDE SEQUENCE [LARGE SCALE GENOMIC DNA]</scope>
    <source>
        <strain evidence="3">JCM 12149</strain>
    </source>
</reference>
<feature type="transmembrane region" description="Helical" evidence="1">
    <location>
        <begin position="319"/>
        <end position="341"/>
    </location>
</feature>
<sequence length="393" mass="43806">MNRFFQGKYGRYFLPAIILQSVLIGGGFATGREIVEFGAKYGAMGWVAGIGIFVGFTVTAVVTFEFARKFRIFNYRSMLKELIGPFWILFDLIYLFLAILIISIMASATGEIMQTTLGINYWIGVIFITVIVGILNFFGKEFIERFKSIGTLMLMIGYLIFAVLVISTTWQDAISVIRLEDTSFVKDTFNVGTVLWSGILYVGYSLVIYPSALFTVKRQKSRKEAVFSGVIAGILMTIPWFLTYFSILGFYPADNVLGSPVPWLEMLSGFPSFVIVLFGVVVGWTLIETASGMIHAFIDRIDSQIEEHFEKVLTKFQKGIIAVSTLILSILLSRIGIIDLISKGYTAMAYGMILIFGLPLLTIGVYKIFFMSQSSKAKLEVDAGVSDDKESAR</sequence>
<feature type="transmembrane region" description="Helical" evidence="1">
    <location>
        <begin position="119"/>
        <end position="139"/>
    </location>
</feature>
<gene>
    <name evidence="2" type="ORF">GCM10008983_00420</name>
</gene>
<evidence type="ECO:0000256" key="1">
    <source>
        <dbReference type="SAM" id="Phobius"/>
    </source>
</evidence>
<proteinExistence type="predicted"/>
<evidence type="ECO:0000313" key="2">
    <source>
        <dbReference type="EMBL" id="GAA0428087.1"/>
    </source>
</evidence>
<feature type="transmembrane region" description="Helical" evidence="1">
    <location>
        <begin position="43"/>
        <end position="66"/>
    </location>
</feature>